<accession>H3GRV6</accession>
<dbReference type="EMBL" id="DS566039">
    <property type="status" value="NOT_ANNOTATED_CDS"/>
    <property type="molecule type" value="Genomic_DNA"/>
</dbReference>
<reference evidence="2" key="2">
    <citation type="submission" date="2015-06" db="UniProtKB">
        <authorList>
            <consortium name="EnsemblProtists"/>
        </authorList>
    </citation>
    <scope>IDENTIFICATION</scope>
    <source>
        <strain evidence="2">Pr102</strain>
    </source>
</reference>
<dbReference type="STRING" id="164328.H3GRV6"/>
<organism evidence="2 3">
    <name type="scientific">Phytophthora ramorum</name>
    <name type="common">Sudden oak death agent</name>
    <dbReference type="NCBI Taxonomy" id="164328"/>
    <lineage>
        <taxon>Eukaryota</taxon>
        <taxon>Sar</taxon>
        <taxon>Stramenopiles</taxon>
        <taxon>Oomycota</taxon>
        <taxon>Peronosporomycetes</taxon>
        <taxon>Peronosporales</taxon>
        <taxon>Peronosporaceae</taxon>
        <taxon>Phytophthora</taxon>
    </lineage>
</organism>
<dbReference type="PANTHER" id="PTHR11362">
    <property type="entry name" value="PHOSPHATIDYLETHANOLAMINE-BINDING PROTEIN"/>
    <property type="match status" value="1"/>
</dbReference>
<dbReference type="AlphaFoldDB" id="H3GRV6"/>
<dbReference type="EnsemblProtists" id="Phyra79642">
    <property type="protein sequence ID" value="Phyra79642"/>
    <property type="gene ID" value="Phyra79642"/>
</dbReference>
<feature type="transmembrane region" description="Helical" evidence="1">
    <location>
        <begin position="20"/>
        <end position="41"/>
    </location>
</feature>
<dbReference type="InterPro" id="IPR035810">
    <property type="entry name" value="PEBP_euk"/>
</dbReference>
<keyword evidence="1" id="KW-1133">Transmembrane helix</keyword>
<dbReference type="Gene3D" id="3.90.280.10">
    <property type="entry name" value="PEBP-like"/>
    <property type="match status" value="1"/>
</dbReference>
<evidence type="ECO:0000313" key="3">
    <source>
        <dbReference type="Proteomes" id="UP000005238"/>
    </source>
</evidence>
<name>H3GRV6_PHYRM</name>
<dbReference type="HOGENOM" id="CLU_084076_0_0_1"/>
<dbReference type="VEuPathDB" id="FungiDB:KRP23_10885"/>
<dbReference type="Proteomes" id="UP000005238">
    <property type="component" value="Unassembled WGS sequence"/>
</dbReference>
<proteinExistence type="predicted"/>
<sequence length="245" mass="25903">MSYGSKLPPPLLAPASFSLRGAGVLVATAFLVSMALMGAVMQSVGVASHQLRNEDGSVTTLRLAAEMDTDSVPVQVLQQLQLQIQDGSSAHIAIAFNGGHPVTLGQFVPMKEAQEAPSVSIEGNPAGSAGRYTYVLIDIDAPDPKSPTHAPFLHYILAGLAVDGQSVQDQPQNVVVVPYYPVTPPVGEHRYVSLLFRQEGSAPDAPDDDLTEKRSNFDVAGFVAKHKLVLVATSSFHSHPAGQDN</sequence>
<dbReference type="InterPro" id="IPR036610">
    <property type="entry name" value="PEBP-like_sf"/>
</dbReference>
<keyword evidence="1" id="KW-0812">Transmembrane</keyword>
<dbReference type="PANTHER" id="PTHR11362:SF82">
    <property type="entry name" value="PHOSPHATIDYLETHANOLAMINE-BINDING PROTEIN 4"/>
    <property type="match status" value="1"/>
</dbReference>
<dbReference type="Pfam" id="PF01161">
    <property type="entry name" value="PBP"/>
    <property type="match status" value="1"/>
</dbReference>
<dbReference type="SUPFAM" id="SSF49777">
    <property type="entry name" value="PEBP-like"/>
    <property type="match status" value="1"/>
</dbReference>
<reference evidence="3" key="1">
    <citation type="journal article" date="2006" name="Science">
        <title>Phytophthora genome sequences uncover evolutionary origins and mechanisms of pathogenesis.</title>
        <authorList>
            <person name="Tyler B.M."/>
            <person name="Tripathy S."/>
            <person name="Zhang X."/>
            <person name="Dehal P."/>
            <person name="Jiang R.H."/>
            <person name="Aerts A."/>
            <person name="Arredondo F.D."/>
            <person name="Baxter L."/>
            <person name="Bensasson D."/>
            <person name="Beynon J.L."/>
            <person name="Chapman J."/>
            <person name="Damasceno C.M."/>
            <person name="Dorrance A.E."/>
            <person name="Dou D."/>
            <person name="Dickerman A.W."/>
            <person name="Dubchak I.L."/>
            <person name="Garbelotto M."/>
            <person name="Gijzen M."/>
            <person name="Gordon S.G."/>
            <person name="Govers F."/>
            <person name="Grunwald N.J."/>
            <person name="Huang W."/>
            <person name="Ivors K.L."/>
            <person name="Jones R.W."/>
            <person name="Kamoun S."/>
            <person name="Krampis K."/>
            <person name="Lamour K.H."/>
            <person name="Lee M.K."/>
            <person name="McDonald W.H."/>
            <person name="Medina M."/>
            <person name="Meijer H.J."/>
            <person name="Nordberg E.K."/>
            <person name="Maclean D.J."/>
            <person name="Ospina-Giraldo M.D."/>
            <person name="Morris P.F."/>
            <person name="Phuntumart V."/>
            <person name="Putnam N.H."/>
            <person name="Rash S."/>
            <person name="Rose J.K."/>
            <person name="Sakihama Y."/>
            <person name="Salamov A.A."/>
            <person name="Savidor A."/>
            <person name="Scheuring C.F."/>
            <person name="Smith B.M."/>
            <person name="Sobral B.W."/>
            <person name="Terry A."/>
            <person name="Torto-Alalibo T.A."/>
            <person name="Win J."/>
            <person name="Xu Z."/>
            <person name="Zhang H."/>
            <person name="Grigoriev I.V."/>
            <person name="Rokhsar D.S."/>
            <person name="Boore J.L."/>
        </authorList>
    </citation>
    <scope>NUCLEOTIDE SEQUENCE [LARGE SCALE GENOMIC DNA]</scope>
    <source>
        <strain evidence="3">Pr102</strain>
    </source>
</reference>
<keyword evidence="1" id="KW-0472">Membrane</keyword>
<protein>
    <recommendedName>
        <fullName evidence="4">PEBP-like protein</fullName>
    </recommendedName>
</protein>
<evidence type="ECO:0000256" key="1">
    <source>
        <dbReference type="SAM" id="Phobius"/>
    </source>
</evidence>
<dbReference type="CDD" id="cd00866">
    <property type="entry name" value="PEBP_euk"/>
    <property type="match status" value="1"/>
</dbReference>
<dbReference type="eggNOG" id="KOG3346">
    <property type="taxonomic scope" value="Eukaryota"/>
</dbReference>
<dbReference type="VEuPathDB" id="FungiDB:KRP22_11872"/>
<dbReference type="InterPro" id="IPR008914">
    <property type="entry name" value="PEBP"/>
</dbReference>
<evidence type="ECO:0000313" key="2">
    <source>
        <dbReference type="EnsemblProtists" id="Phyra79642"/>
    </source>
</evidence>
<evidence type="ECO:0008006" key="4">
    <source>
        <dbReference type="Google" id="ProtNLM"/>
    </source>
</evidence>
<keyword evidence="3" id="KW-1185">Reference proteome</keyword>
<dbReference type="InParanoid" id="H3GRV6"/>